<evidence type="ECO:0000256" key="3">
    <source>
        <dbReference type="ARBA" id="ARBA00006492"/>
    </source>
</evidence>
<evidence type="ECO:0000256" key="7">
    <source>
        <dbReference type="ARBA" id="ARBA00022723"/>
    </source>
</evidence>
<dbReference type="GO" id="GO:0030145">
    <property type="term" value="F:manganese ion binding"/>
    <property type="evidence" value="ECO:0007669"/>
    <property type="project" value="UniProtKB-UniRule"/>
</dbReference>
<evidence type="ECO:0000256" key="13">
    <source>
        <dbReference type="RuleBase" id="RU368119"/>
    </source>
</evidence>
<proteinExistence type="inferred from homology"/>
<dbReference type="AlphaFoldDB" id="A0A8J5J883"/>
<sequence length="656" mass="73715">MRAVWCVRMYTSFAVITLLPVMWTCGWRGVGVEAAPTPLRLTVSTPEGKNRTLEVMADDTGLTAAGATKEELEAVLLHADAQGMIKEAVIRGQHIPIYMNVTPVVDNLFALRTFDGRDFLISDKNYTNASLSDFIDDPTLRLADVPVTWPLLPDLGDVSLQVTLTSSLQYTSITVNNKEIMREGNYTRTTSMTGWVTVPPYSGCYLRVINPYTGQVTLARYFNTIDHLLDQELTRTLADLKEGRLALLVSYYDASARLGTKARSMLHRLGSWAAPHLKFRDCWAWVWRAGGETLAEALVTNPRGSFTLPRPLNLQVLLHAPHPAGRLCTTWHSGEHWQKRHHFCDLYDGYAGLCSCTDPAPAPPTPILREVSIVPQSWWRENIAIVMLAGPRPHYLYRLLQQLLTQPGVTPDLVMVSVDGPEEETIKLAEIFGLRYVVHTREGTETSSRISRHLRFALFKALEAFEDVDKFIILEEDLILAPDFYSFMQQTSVLLEEEAAWLYGVSAFSHLSSSHTANDLTRLLRVTSFPSCGWMTTTAFLQQTLPKWPPVHVTGDWDFWMGTEVVRQGRELLLPEISRTAHGGTTGSHTGGSIARWYNSQPLSSLPHTSLNLTAVRKEIYEKNLIRELSLARPLDVSDPFYLNPPPYQVSQNAFF</sequence>
<comment type="caution">
    <text evidence="15">The sequence shown here is derived from an EMBL/GenBank/DDBJ whole genome shotgun (WGS) entry which is preliminary data.</text>
</comment>
<keyword evidence="7 13" id="KW-0479">Metal-binding</keyword>
<comment type="catalytic activity">
    <reaction evidence="13">
        <text>N(4)-(alpha-D-Man-(1-&gt;3)-[alpha-D-Man-(1-&gt;3)-[alpha-D-Man-(1-&gt;6)]-alpha-D-Man-(1-&gt;6)]-beta-D-Man-(1-&gt;4)-beta-D-GlcNAc-(1-&gt;4)-beta-D-GlcNAc)-L-asparaginyl-[protein] (N-glucan mannose isomer 5A1,2) + UDP-N-acetyl-alpha-D-glucosamine = N(4)-{beta-D-GlcNAc-(1-&gt;2)-alpha-D-Man-(1-&gt;3)-[alpha-D-Man-(1-&gt;3)-[alpha-D-Man-(1-&gt;6)]-alpha-D-Man-(1-&gt;6)]-beta-D-Man-(1-&gt;4)-beta-D-GlcNAc-(1-&gt;4)-beta-D-GlcNAc}-L-asparaginyl-[protein] + UDP + H(+)</text>
        <dbReference type="Rhea" id="RHEA:11456"/>
        <dbReference type="Rhea" id="RHEA-COMP:14367"/>
        <dbReference type="Rhea" id="RHEA-COMP:14368"/>
        <dbReference type="ChEBI" id="CHEBI:15378"/>
        <dbReference type="ChEBI" id="CHEBI:57705"/>
        <dbReference type="ChEBI" id="CHEBI:58223"/>
        <dbReference type="ChEBI" id="CHEBI:59087"/>
        <dbReference type="ChEBI" id="CHEBI:60625"/>
        <dbReference type="EC" id="2.4.1.101"/>
    </reaction>
</comment>
<dbReference type="GO" id="GO:0003827">
    <property type="term" value="F:alpha-1,3-mannosylglycoprotein 2-beta-N-acetylglucosaminyltransferase activity"/>
    <property type="evidence" value="ECO:0007669"/>
    <property type="project" value="UniProtKB-UniRule"/>
</dbReference>
<dbReference type="Gene3D" id="3.90.550.10">
    <property type="entry name" value="Spore Coat Polysaccharide Biosynthesis Protein SpsA, Chain A"/>
    <property type="match status" value="1"/>
</dbReference>
<evidence type="ECO:0000256" key="12">
    <source>
        <dbReference type="ARBA" id="ARBA00023211"/>
    </source>
</evidence>
<keyword evidence="11" id="KW-0472">Membrane</keyword>
<name>A0A8J5J883_HOMAM</name>
<reference evidence="15" key="1">
    <citation type="journal article" date="2021" name="Sci. Adv.">
        <title>The American lobster genome reveals insights on longevity, neural, and immune adaptations.</title>
        <authorList>
            <person name="Polinski J.M."/>
            <person name="Zimin A.V."/>
            <person name="Clark K.F."/>
            <person name="Kohn A.B."/>
            <person name="Sadowski N."/>
            <person name="Timp W."/>
            <person name="Ptitsyn A."/>
            <person name="Khanna P."/>
            <person name="Romanova D.Y."/>
            <person name="Williams P."/>
            <person name="Greenwood S.J."/>
            <person name="Moroz L.L."/>
            <person name="Walt D.R."/>
            <person name="Bodnar A.G."/>
        </authorList>
    </citation>
    <scope>NUCLEOTIDE SEQUENCE</scope>
    <source>
        <strain evidence="15">GMGI-L3</strain>
    </source>
</reference>
<dbReference type="InterPro" id="IPR052463">
    <property type="entry name" value="O-linked_mannose_GnT"/>
</dbReference>
<dbReference type="EC" id="2.4.1.101" evidence="13"/>
<evidence type="ECO:0000313" key="15">
    <source>
        <dbReference type="EMBL" id="KAG7153900.1"/>
    </source>
</evidence>
<comment type="function">
    <text evidence="13">Initiates complex N-linked carbohydrate formation. Essential for the conversion of high-mannose to hybrid and complex N-glycans.</text>
</comment>
<dbReference type="GO" id="GO:0047223">
    <property type="term" value="F:beta-1,3-galactosyl-O-glycosyl-glycoprotein beta-1,3-N-acetylglucosaminyltransferase activity"/>
    <property type="evidence" value="ECO:0007669"/>
    <property type="project" value="TreeGrafter"/>
</dbReference>
<dbReference type="Pfam" id="PF03071">
    <property type="entry name" value="GNT-I"/>
    <property type="match status" value="1"/>
</dbReference>
<dbReference type="InterPro" id="IPR039477">
    <property type="entry name" value="ILEI/PANDER_dom"/>
</dbReference>
<comment type="cofactor">
    <cofactor evidence="13">
        <name>Mn(2+)</name>
        <dbReference type="ChEBI" id="CHEBI:29035"/>
    </cofactor>
    <text evidence="13">The cofactor is mostly bound to the substrate.</text>
</comment>
<dbReference type="EMBL" id="JAHLQT010046276">
    <property type="protein sequence ID" value="KAG7153900.1"/>
    <property type="molecule type" value="Genomic_DNA"/>
</dbReference>
<evidence type="ECO:0000313" key="16">
    <source>
        <dbReference type="Proteomes" id="UP000747542"/>
    </source>
</evidence>
<keyword evidence="8 13" id="KW-0735">Signal-anchor</keyword>
<dbReference type="Proteomes" id="UP000747542">
    <property type="component" value="Unassembled WGS sequence"/>
</dbReference>
<keyword evidence="10 13" id="KW-0333">Golgi apparatus</keyword>
<evidence type="ECO:0000256" key="1">
    <source>
        <dbReference type="ARBA" id="ARBA00004323"/>
    </source>
</evidence>
<dbReference type="SUPFAM" id="SSF53448">
    <property type="entry name" value="Nucleotide-diphospho-sugar transferases"/>
    <property type="match status" value="1"/>
</dbReference>
<evidence type="ECO:0000256" key="4">
    <source>
        <dbReference type="ARBA" id="ARBA00022676"/>
    </source>
</evidence>
<comment type="subcellular location">
    <subcellularLocation>
        <location evidence="1 13">Golgi apparatus membrane</location>
        <topology evidence="1 13">Single-pass type II membrane protein</topology>
    </subcellularLocation>
</comment>
<evidence type="ECO:0000256" key="6">
    <source>
        <dbReference type="ARBA" id="ARBA00022692"/>
    </source>
</evidence>
<keyword evidence="12 13" id="KW-0464">Manganese</keyword>
<keyword evidence="5" id="KW-0808">Transferase</keyword>
<dbReference type="Pfam" id="PF15711">
    <property type="entry name" value="ILEI"/>
    <property type="match status" value="1"/>
</dbReference>
<dbReference type="PANTHER" id="PTHR46396">
    <property type="entry name" value="PROTEIN O-LINKED-MANNOSE BETA-1,2-N-ACETYLGLUCOSAMINYLTRANSFERASE 1"/>
    <property type="match status" value="1"/>
</dbReference>
<accession>A0A8J5J883</accession>
<organism evidence="15 16">
    <name type="scientific">Homarus americanus</name>
    <name type="common">American lobster</name>
    <dbReference type="NCBI Taxonomy" id="6706"/>
    <lineage>
        <taxon>Eukaryota</taxon>
        <taxon>Metazoa</taxon>
        <taxon>Ecdysozoa</taxon>
        <taxon>Arthropoda</taxon>
        <taxon>Crustacea</taxon>
        <taxon>Multicrustacea</taxon>
        <taxon>Malacostraca</taxon>
        <taxon>Eumalacostraca</taxon>
        <taxon>Eucarida</taxon>
        <taxon>Decapoda</taxon>
        <taxon>Pleocyemata</taxon>
        <taxon>Astacidea</taxon>
        <taxon>Nephropoidea</taxon>
        <taxon>Nephropidae</taxon>
        <taxon>Homarus</taxon>
    </lineage>
</organism>
<dbReference type="UniPathway" id="UPA00378"/>
<protein>
    <recommendedName>
        <fullName evidence="13">Alpha-1,3-mannosyl-glycoprotein 2-beta-N-acetylglucosaminyltransferase</fullName>
        <shortName evidence="13">GNT-I</shortName>
        <shortName evidence="13">GlcNAc-T I</shortName>
        <ecNumber evidence="13">2.4.1.101</ecNumber>
    </recommendedName>
    <alternativeName>
        <fullName evidence="13">N-glycosyl-oligosaccharide-glycoprotein N-acetylglucosaminyltransferase I</fullName>
    </alternativeName>
</protein>
<evidence type="ECO:0000256" key="9">
    <source>
        <dbReference type="ARBA" id="ARBA00022989"/>
    </source>
</evidence>
<comment type="similarity">
    <text evidence="3 13">Belongs to the glycosyltransferase 13 family.</text>
</comment>
<dbReference type="PROSITE" id="PS52031">
    <property type="entry name" value="GG_LECTIN"/>
    <property type="match status" value="1"/>
</dbReference>
<evidence type="ECO:0000256" key="8">
    <source>
        <dbReference type="ARBA" id="ARBA00022968"/>
    </source>
</evidence>
<evidence type="ECO:0000256" key="5">
    <source>
        <dbReference type="ARBA" id="ARBA00022679"/>
    </source>
</evidence>
<dbReference type="GO" id="GO:0016266">
    <property type="term" value="P:protein O-linked glycosylation via N-acetyl-galactosamine"/>
    <property type="evidence" value="ECO:0007669"/>
    <property type="project" value="TreeGrafter"/>
</dbReference>
<dbReference type="PANTHER" id="PTHR46396:SF2">
    <property type="entry name" value="ILEI_PANDER DOMAIN-CONTAINING PROTEIN"/>
    <property type="match status" value="1"/>
</dbReference>
<keyword evidence="9" id="KW-1133">Transmembrane helix</keyword>
<dbReference type="InterPro" id="IPR004139">
    <property type="entry name" value="Glyco_trans_13"/>
</dbReference>
<evidence type="ECO:0000256" key="2">
    <source>
        <dbReference type="ARBA" id="ARBA00004922"/>
    </source>
</evidence>
<keyword evidence="16" id="KW-1185">Reference proteome</keyword>
<evidence type="ECO:0000256" key="10">
    <source>
        <dbReference type="ARBA" id="ARBA00023034"/>
    </source>
</evidence>
<keyword evidence="6" id="KW-0812">Transmembrane</keyword>
<feature type="domain" description="ILEI/PANDER" evidence="14">
    <location>
        <begin position="203"/>
        <end position="290"/>
    </location>
</feature>
<dbReference type="InterPro" id="IPR029044">
    <property type="entry name" value="Nucleotide-diphossugar_trans"/>
</dbReference>
<keyword evidence="4 13" id="KW-0328">Glycosyltransferase</keyword>
<comment type="pathway">
    <text evidence="2 13">Protein modification; protein glycosylation.</text>
</comment>
<gene>
    <name evidence="15" type="ORF">Hamer_G017721</name>
</gene>
<dbReference type="GO" id="GO:0000139">
    <property type="term" value="C:Golgi membrane"/>
    <property type="evidence" value="ECO:0007669"/>
    <property type="project" value="UniProtKB-SubCell"/>
</dbReference>
<evidence type="ECO:0000259" key="14">
    <source>
        <dbReference type="Pfam" id="PF15711"/>
    </source>
</evidence>
<evidence type="ECO:0000256" key="11">
    <source>
        <dbReference type="ARBA" id="ARBA00023136"/>
    </source>
</evidence>